<dbReference type="OrthoDB" id="6204012at2"/>
<dbReference type="RefSeq" id="WP_011397419.1">
    <property type="nucleotide sequence ID" value="NC_007645.1"/>
</dbReference>
<keyword evidence="2" id="KW-1185">Reference proteome</keyword>
<sequence length="157" mass="18201">MPSPSMLFLSPNAYWHYGLLIWGLVMFSILLIQLPVAYFSIVRPFDKKFEIRQYTLEKGIFYLSFLIRLFNYVSGILLQPYKGRPLKGLAKRFVEGRFNYQKSVYRKSINFRAHASRFQIGLCYVLVVSTVIMFGGLIPLLIHNFILYPDFAAARGG</sequence>
<dbReference type="STRING" id="349521.HCH_03611"/>
<reference evidence="1 2" key="1">
    <citation type="journal article" date="2005" name="Nucleic Acids Res.">
        <title>Genomic blueprint of Hahella chejuensis, a marine microbe producing an algicidal agent.</title>
        <authorList>
            <person name="Jeong H."/>
            <person name="Yim J.H."/>
            <person name="Lee C."/>
            <person name="Choi S.-H."/>
            <person name="Park Y.K."/>
            <person name="Yoon S.H."/>
            <person name="Hur C.-G."/>
            <person name="Kang H.-Y."/>
            <person name="Kim D."/>
            <person name="Lee H.H."/>
            <person name="Park K.H."/>
            <person name="Park S.-H."/>
            <person name="Park H.-S."/>
            <person name="Lee H.K."/>
            <person name="Oh T.K."/>
            <person name="Kim J.F."/>
        </authorList>
    </citation>
    <scope>NUCLEOTIDE SEQUENCE [LARGE SCALE GENOMIC DNA]</scope>
    <source>
        <strain evidence="1 2">KCTC 2396</strain>
    </source>
</reference>
<evidence type="ECO:0000313" key="2">
    <source>
        <dbReference type="Proteomes" id="UP000000238"/>
    </source>
</evidence>
<proteinExistence type="predicted"/>
<dbReference type="Proteomes" id="UP000000238">
    <property type="component" value="Chromosome"/>
</dbReference>
<organism evidence="1 2">
    <name type="scientific">Hahella chejuensis (strain KCTC 2396)</name>
    <dbReference type="NCBI Taxonomy" id="349521"/>
    <lineage>
        <taxon>Bacteria</taxon>
        <taxon>Pseudomonadati</taxon>
        <taxon>Pseudomonadota</taxon>
        <taxon>Gammaproteobacteria</taxon>
        <taxon>Oceanospirillales</taxon>
        <taxon>Hahellaceae</taxon>
        <taxon>Hahella</taxon>
    </lineage>
</organism>
<name>Q2SG73_HAHCH</name>
<dbReference type="HOGENOM" id="CLU_1666947_0_0_6"/>
<accession>Q2SG73</accession>
<dbReference type="AlphaFoldDB" id="Q2SG73"/>
<gene>
    <name evidence="1" type="ordered locus">HCH_03611</name>
</gene>
<dbReference type="EMBL" id="CP000155">
    <property type="protein sequence ID" value="ABC30351.1"/>
    <property type="molecule type" value="Genomic_DNA"/>
</dbReference>
<evidence type="ECO:0000313" key="1">
    <source>
        <dbReference type="EMBL" id="ABC30351.1"/>
    </source>
</evidence>
<protein>
    <submittedName>
        <fullName evidence="1">Uncharacterized protein</fullName>
    </submittedName>
</protein>
<dbReference type="KEGG" id="hch:HCH_03611"/>